<name>A0A4R6Y6L1_9BURK</name>
<dbReference type="Proteomes" id="UP000294480">
    <property type="component" value="Unassembled WGS sequence"/>
</dbReference>
<organism evidence="1 2">
    <name type="scientific">Hydromonas duriensis</name>
    <dbReference type="NCBI Taxonomy" id="1527608"/>
    <lineage>
        <taxon>Bacteria</taxon>
        <taxon>Pseudomonadati</taxon>
        <taxon>Pseudomonadota</taxon>
        <taxon>Betaproteobacteria</taxon>
        <taxon>Burkholderiales</taxon>
        <taxon>Burkholderiaceae</taxon>
        <taxon>Hydromonas</taxon>
    </lineage>
</organism>
<dbReference type="RefSeq" id="WP_133620981.1">
    <property type="nucleotide sequence ID" value="NZ_SNZE01000018.1"/>
</dbReference>
<keyword evidence="2" id="KW-1185">Reference proteome</keyword>
<proteinExistence type="predicted"/>
<accession>A0A4R6Y6L1</accession>
<protein>
    <submittedName>
        <fullName evidence="1">Uncharacterized protein</fullName>
    </submittedName>
</protein>
<dbReference type="AlphaFoldDB" id="A0A4R6Y6L1"/>
<sequence>MLIYYGDALDKPLSGDALLSAVLRSSLEPVPMTFEATIRLDASTAEAFTEGRQLRVGHRRTKVTIVYAQNIDTSVIQGAKLKARRIVALHSGTCAMSYRLQKAVIRENTSLSEIYAACGAKVAIKKDFTVPRFYGYQGDVPSLQIAQILQEEGGVVCWNADDDSVSFYRINDVFTRKSTIFIPVLADETQKSGFIERHEIPAYYSIRADGQVVQGDFSKPRAVAFVPHKTSQQLYAMSQVLLNVKVVPAQYAPDCAAGDVVQVMGRDFVVITAAHDSSLNANGVRLPYSMLWLGVRA</sequence>
<dbReference type="OrthoDB" id="5566346at2"/>
<reference evidence="1 2" key="1">
    <citation type="submission" date="2019-03" db="EMBL/GenBank/DDBJ databases">
        <title>Genomic Encyclopedia of Type Strains, Phase IV (KMG-IV): sequencing the most valuable type-strain genomes for metagenomic binning, comparative biology and taxonomic classification.</title>
        <authorList>
            <person name="Goeker M."/>
        </authorList>
    </citation>
    <scope>NUCLEOTIDE SEQUENCE [LARGE SCALE GENOMIC DNA]</scope>
    <source>
        <strain evidence="1 2">DSM 102852</strain>
    </source>
</reference>
<comment type="caution">
    <text evidence="1">The sequence shown here is derived from an EMBL/GenBank/DDBJ whole genome shotgun (WGS) entry which is preliminary data.</text>
</comment>
<dbReference type="EMBL" id="SNZE01000018">
    <property type="protein sequence ID" value="TDR30691.1"/>
    <property type="molecule type" value="Genomic_DNA"/>
</dbReference>
<gene>
    <name evidence="1" type="ORF">DFR44_11841</name>
</gene>
<evidence type="ECO:0000313" key="2">
    <source>
        <dbReference type="Proteomes" id="UP000294480"/>
    </source>
</evidence>
<evidence type="ECO:0000313" key="1">
    <source>
        <dbReference type="EMBL" id="TDR30691.1"/>
    </source>
</evidence>